<dbReference type="Proteomes" id="UP000238949">
    <property type="component" value="Unassembled WGS sequence"/>
</dbReference>
<feature type="compositionally biased region" description="Basic residues" evidence="2">
    <location>
        <begin position="104"/>
        <end position="123"/>
    </location>
</feature>
<evidence type="ECO:0000259" key="3">
    <source>
        <dbReference type="PROSITE" id="PS00745"/>
    </source>
</evidence>
<evidence type="ECO:0000313" key="4">
    <source>
        <dbReference type="EMBL" id="PRO71382.1"/>
    </source>
</evidence>
<comment type="caution">
    <text evidence="4">The sequence shown here is derived from an EMBL/GenBank/DDBJ whole genome shotgun (WGS) entry which is preliminary data.</text>
</comment>
<dbReference type="AlphaFoldDB" id="A0A2S9V4J4"/>
<feature type="region of interest" description="Disordered" evidence="2">
    <location>
        <begin position="103"/>
        <end position="140"/>
    </location>
</feature>
<dbReference type="InterPro" id="IPR045853">
    <property type="entry name" value="Pep_chain_release_fac_I_sf"/>
</dbReference>
<dbReference type="Pfam" id="PF00472">
    <property type="entry name" value="RF-1"/>
    <property type="match status" value="1"/>
</dbReference>
<evidence type="ECO:0000256" key="1">
    <source>
        <dbReference type="ARBA" id="ARBA00010835"/>
    </source>
</evidence>
<comment type="similarity">
    <text evidence="1">Belongs to the prokaryotic/mitochondrial release factor family.</text>
</comment>
<dbReference type="PROSITE" id="PS00745">
    <property type="entry name" value="RF_PROK_I"/>
    <property type="match status" value="1"/>
</dbReference>
<sequence>MSNIIEISSTLAVAESEIELQAIRAQGSGGQNVNKVSSAIHLRFDIHNSSLPDPIKHKLLNCNDSRVNSDGVMIIKAQQFRTQEQNREDAIARLVEWIKENTKVQKKRRPTRVSRAVKARRKDAKQTNSQRKQQRQKVRW</sequence>
<protein>
    <submittedName>
        <fullName evidence="4">Aminoacyl-tRNA hydrolase</fullName>
    </submittedName>
</protein>
<dbReference type="NCBIfam" id="NF006718">
    <property type="entry name" value="PRK09256.1"/>
    <property type="match status" value="1"/>
</dbReference>
<dbReference type="SUPFAM" id="SSF75620">
    <property type="entry name" value="Release factor"/>
    <property type="match status" value="1"/>
</dbReference>
<dbReference type="GO" id="GO:0043022">
    <property type="term" value="F:ribosome binding"/>
    <property type="evidence" value="ECO:0007669"/>
    <property type="project" value="TreeGrafter"/>
</dbReference>
<evidence type="ECO:0000256" key="2">
    <source>
        <dbReference type="SAM" id="MobiDB-lite"/>
    </source>
</evidence>
<reference evidence="5" key="1">
    <citation type="journal article" date="2020" name="Int. J. Syst. Evol. Microbiol.">
        <title>Alteromonas alba sp. nov., a marine bacterium isolated from the seawater of the West Pacific Ocean.</title>
        <authorList>
            <person name="Sun C."/>
            <person name="Wu Y.-H."/>
            <person name="Xamxidin M."/>
            <person name="Cheng H."/>
            <person name="Xu X.-W."/>
        </authorList>
    </citation>
    <scope>NUCLEOTIDE SEQUENCE [LARGE SCALE GENOMIC DNA]</scope>
    <source>
        <strain evidence="5">190</strain>
    </source>
</reference>
<organism evidence="4 5">
    <name type="scientific">Alteromonas alba</name>
    <dbReference type="NCBI Taxonomy" id="2079529"/>
    <lineage>
        <taxon>Bacteria</taxon>
        <taxon>Pseudomonadati</taxon>
        <taxon>Pseudomonadota</taxon>
        <taxon>Gammaproteobacteria</taxon>
        <taxon>Alteromonadales</taxon>
        <taxon>Alteromonadaceae</taxon>
        <taxon>Alteromonas/Salinimonas group</taxon>
        <taxon>Alteromonas</taxon>
    </lineage>
</organism>
<evidence type="ECO:0000313" key="5">
    <source>
        <dbReference type="Proteomes" id="UP000238949"/>
    </source>
</evidence>
<keyword evidence="5" id="KW-1185">Reference proteome</keyword>
<dbReference type="OrthoDB" id="9815709at2"/>
<feature type="domain" description="Prokaryotic-type class I peptide chain release factors" evidence="3">
    <location>
        <begin position="24"/>
        <end position="40"/>
    </location>
</feature>
<accession>A0A2S9V4J4</accession>
<dbReference type="GO" id="GO:0003747">
    <property type="term" value="F:translation release factor activity"/>
    <property type="evidence" value="ECO:0007669"/>
    <property type="project" value="InterPro"/>
</dbReference>
<dbReference type="GO" id="GO:0072344">
    <property type="term" value="P:rescue of stalled ribosome"/>
    <property type="evidence" value="ECO:0007669"/>
    <property type="project" value="TreeGrafter"/>
</dbReference>
<gene>
    <name evidence="4" type="ORF">C6Y40_21880</name>
</gene>
<proteinExistence type="inferred from homology"/>
<keyword evidence="4" id="KW-0378">Hydrolase</keyword>
<dbReference type="InterPro" id="IPR000352">
    <property type="entry name" value="Pep_chain_release_fac_I"/>
</dbReference>
<dbReference type="GO" id="GO:0004045">
    <property type="term" value="F:peptidyl-tRNA hydrolase activity"/>
    <property type="evidence" value="ECO:0007669"/>
    <property type="project" value="TreeGrafter"/>
</dbReference>
<dbReference type="PANTHER" id="PTHR47814">
    <property type="entry name" value="PEPTIDYL-TRNA HYDROLASE ARFB"/>
    <property type="match status" value="1"/>
</dbReference>
<dbReference type="Gene3D" id="3.30.160.20">
    <property type="match status" value="1"/>
</dbReference>
<dbReference type="PANTHER" id="PTHR47814:SF1">
    <property type="entry name" value="PEPTIDYL-TRNA HYDROLASE ARFB"/>
    <property type="match status" value="1"/>
</dbReference>
<dbReference type="EMBL" id="PVNP01000206">
    <property type="protein sequence ID" value="PRO71382.1"/>
    <property type="molecule type" value="Genomic_DNA"/>
</dbReference>
<name>A0A2S9V4J4_9ALTE</name>